<reference evidence="2" key="1">
    <citation type="submission" date="2023-07" db="EMBL/GenBank/DDBJ databases">
        <title>Genomic Encyclopedia of Type Strains, Phase IV (KMG-IV): sequencing the most valuable type-strain genomes for metagenomic binning, comparative biology and taxonomic classification.</title>
        <authorList>
            <person name="Goeker M."/>
        </authorList>
    </citation>
    <scope>NUCLEOTIDE SEQUENCE</scope>
    <source>
        <strain evidence="2">DSM 19659</strain>
    </source>
</reference>
<proteinExistence type="predicted"/>
<sequence>MKRQFSLLSGRAAGLRLLAAVTLTALLLSACGGKGAEGSKSTAMQSAETAAEGSAETKLKEKSEGKQKAATALPETQTAAEQTHFLHPIITIKRDFTSSDGNTGAECRAELCEVSLPTEYYPGIGINEAEQYSALSHALSDYYEREEERYAEWYSDLISRMYEYEAEGFTASYSHEQSAVISRADDKVLSVRCHVFSYEGGVHGMYSMYGENFDVQTGKMLSLPDVICDADRAGELIYHFLRAEYPELNITPETYGPDYFREQLREGYENVGWAMDYSGVTIFYPPYELGSYADGLQVVTLSSAAHPEIFNPEYIYAGQDFITPLNQERKTYVDLDGDGELEGIQLYGSYDAAGDWESFSAYTINVDGRGYPYSFDTPIYGGQGYILYRGGKYYLYYYGSGDNDCSGLFIYELSADKAPVLLLENWNLNEDGALRFDENQGFDWIEERYSFTDPQCTVLSSSSEVLSTVDVDSLYQINEKGLPEALSSQGFIPEGRRWDMRLKRELEVSVLDDEGNISGRTSVPAGTRCRICRVGLEDRTADLIFYGEKTLTGRVQVELDSDWMHSIDGVDIHEIFDGLIFVG</sequence>
<organism evidence="2 3">
    <name type="scientific">Moryella indoligenes</name>
    <dbReference type="NCBI Taxonomy" id="371674"/>
    <lineage>
        <taxon>Bacteria</taxon>
        <taxon>Bacillati</taxon>
        <taxon>Bacillota</taxon>
        <taxon>Clostridia</taxon>
        <taxon>Lachnospirales</taxon>
        <taxon>Lachnospiraceae</taxon>
        <taxon>Moryella</taxon>
    </lineage>
</organism>
<dbReference type="EMBL" id="JAUSTO010000002">
    <property type="protein sequence ID" value="MDQ0151647.1"/>
    <property type="molecule type" value="Genomic_DNA"/>
</dbReference>
<dbReference type="Proteomes" id="UP001241537">
    <property type="component" value="Unassembled WGS sequence"/>
</dbReference>
<name>A0AAE4AKP3_9FIRM</name>
<dbReference type="InterPro" id="IPR037126">
    <property type="entry name" value="PdaC/RsiV-like_sf"/>
</dbReference>
<comment type="caution">
    <text evidence="2">The sequence shown here is derived from an EMBL/GenBank/DDBJ whole genome shotgun (WGS) entry which is preliminary data.</text>
</comment>
<evidence type="ECO:0000313" key="3">
    <source>
        <dbReference type="Proteomes" id="UP001241537"/>
    </source>
</evidence>
<evidence type="ECO:0000313" key="2">
    <source>
        <dbReference type="EMBL" id="MDQ0151647.1"/>
    </source>
</evidence>
<keyword evidence="3" id="KW-1185">Reference proteome</keyword>
<evidence type="ECO:0000256" key="1">
    <source>
        <dbReference type="SAM" id="MobiDB-lite"/>
    </source>
</evidence>
<feature type="region of interest" description="Disordered" evidence="1">
    <location>
        <begin position="35"/>
        <end position="78"/>
    </location>
</feature>
<accession>A0AAE4AKP3</accession>
<feature type="compositionally biased region" description="Basic and acidic residues" evidence="1">
    <location>
        <begin position="55"/>
        <end position="67"/>
    </location>
</feature>
<evidence type="ECO:0008006" key="4">
    <source>
        <dbReference type="Google" id="ProtNLM"/>
    </source>
</evidence>
<dbReference type="Gene3D" id="3.90.640.20">
    <property type="entry name" value="Heat-shock cognate protein, ATPase"/>
    <property type="match status" value="1"/>
</dbReference>
<dbReference type="RefSeq" id="WP_307252364.1">
    <property type="nucleotide sequence ID" value="NZ_JAUSTO010000002.1"/>
</dbReference>
<gene>
    <name evidence="2" type="ORF">J2S20_000327</name>
</gene>
<dbReference type="AlphaFoldDB" id="A0AAE4AKP3"/>
<dbReference type="PROSITE" id="PS51257">
    <property type="entry name" value="PROKAR_LIPOPROTEIN"/>
    <property type="match status" value="1"/>
</dbReference>
<protein>
    <recommendedName>
        <fullName evidence="4">DUF3298 domain-containing protein</fullName>
    </recommendedName>
</protein>
<dbReference type="Gene3D" id="3.30.565.40">
    <property type="entry name" value="Fervidobacterium nodosum Rt17-B1 like"/>
    <property type="match status" value="1"/>
</dbReference>